<dbReference type="STRING" id="166423.A0A0M8ZWP3"/>
<evidence type="ECO:0000313" key="3">
    <source>
        <dbReference type="Proteomes" id="UP000053105"/>
    </source>
</evidence>
<accession>A0A0M8ZWP3</accession>
<proteinExistence type="predicted"/>
<feature type="region of interest" description="Disordered" evidence="1">
    <location>
        <begin position="156"/>
        <end position="298"/>
    </location>
</feature>
<dbReference type="Pfam" id="PF16009">
    <property type="entry name" value="DUF4779"/>
    <property type="match status" value="1"/>
</dbReference>
<protein>
    <submittedName>
        <fullName evidence="2">Uncharacterized protein</fullName>
    </submittedName>
</protein>
<feature type="region of interest" description="Disordered" evidence="1">
    <location>
        <begin position="733"/>
        <end position="782"/>
    </location>
</feature>
<dbReference type="InterPro" id="IPR031959">
    <property type="entry name" value="DUF4779"/>
</dbReference>
<dbReference type="AlphaFoldDB" id="A0A0M8ZWP3"/>
<feature type="region of interest" description="Disordered" evidence="1">
    <location>
        <begin position="347"/>
        <end position="701"/>
    </location>
</feature>
<feature type="compositionally biased region" description="Basic and acidic residues" evidence="1">
    <location>
        <begin position="599"/>
        <end position="688"/>
    </location>
</feature>
<feature type="compositionally biased region" description="Basic and acidic residues" evidence="1">
    <location>
        <begin position="383"/>
        <end position="401"/>
    </location>
</feature>
<sequence length="866" mass="96027">MVFHDEKSADIIARSGHSCRPVAVLCSIRNGNRRVIGSRTAALAVLSGNIANTLNDAAAGSSMINGKIARRATPSSTKQTAFLDATEINREMLSIAESRNAILRRSNAGGRLDQSKISMVNAEDMNDLENLEHVLSVVGYEPQKIANAEKRKLADTLNAVQDSDRVASSPRDSADPTADVSHEVPRTVQPSRIAIIPQRSSRSKQNTQKPKSPIEASLFRPRSPLNLSSTAPTRDETKLAPLHGVYSITTPSNDDTYSRKRNRKRVTTRRDEESASSSTENYPRQFPKVRGSANKSGRLSSRTKLAFRPFASNFVESRKGNLEKFVDKEVGILNGIRSIRGKNIQENAARTGHGNTLEGGKLHERKDTGLSAANVEDDSLSADLRESDAIGDKTSKSDGDGAYKSSQVSEESGSSKEEVASSTYTNGSDVDNSLKEMVATSSSFESHRDVKIPAVAEHSPRSSNYVHRSSSSSTVDSPATSTDSWTNEPEQRSAKTQSDGVAEATSVENGEEDGKYERHEDRQVDDHDLPSHEYIHENERAPEGVKDDVDAFKKDEDGRHAEKYDVRVKGDVVSDGSHDTESHRGAKEGAASGNAAGRGKFEKGGATERKQEHRETDGEKGEKGYESWHEEEKADRGHHDKEQRSNYYDEKDGKKEEQNEEGGYHEEHQEGEKGEKKAEFDDKGEHQKGYNTKGQHLVHKKDEFEKRTEFFDEFHEDGDAENDGEFYHERKMSKGGDYKAGHHDAGDHEQTFGKKSEYEKSGHHRDDKGHEVKGGEDSHHEQENMHVMTVQSIDNFSSKLIVARETDSAKTICICQGNEIKKFLLEHPATTIRRNCPPPVPLVTSRNQQRKNERRAKGTFLLLEGN</sequence>
<feature type="compositionally biased region" description="Basic and acidic residues" evidence="1">
    <location>
        <begin position="512"/>
        <end position="587"/>
    </location>
</feature>
<name>A0A0M8ZWP3_9HYME</name>
<reference evidence="2 3" key="1">
    <citation type="submission" date="2015-07" db="EMBL/GenBank/DDBJ databases">
        <title>The genome of Melipona quadrifasciata.</title>
        <authorList>
            <person name="Pan H."/>
            <person name="Kapheim K."/>
        </authorList>
    </citation>
    <scope>NUCLEOTIDE SEQUENCE [LARGE SCALE GENOMIC DNA]</scope>
    <source>
        <strain evidence="2">0111107301</strain>
        <tissue evidence="2">Whole body</tissue>
    </source>
</reference>
<feature type="compositionally biased region" description="Low complexity" evidence="1">
    <location>
        <begin position="461"/>
        <end position="484"/>
    </location>
</feature>
<evidence type="ECO:0000256" key="1">
    <source>
        <dbReference type="SAM" id="MobiDB-lite"/>
    </source>
</evidence>
<keyword evidence="3" id="KW-1185">Reference proteome</keyword>
<gene>
    <name evidence="2" type="ORF">WN51_04634</name>
</gene>
<evidence type="ECO:0000313" key="2">
    <source>
        <dbReference type="EMBL" id="KOX71099.1"/>
    </source>
</evidence>
<dbReference type="Proteomes" id="UP000053105">
    <property type="component" value="Unassembled WGS sequence"/>
</dbReference>
<dbReference type="EMBL" id="KQ435847">
    <property type="protein sequence ID" value="KOX71099.1"/>
    <property type="molecule type" value="Genomic_DNA"/>
</dbReference>
<feature type="compositionally biased region" description="Polar residues" evidence="1">
    <location>
        <begin position="198"/>
        <end position="210"/>
    </location>
</feature>
<organism evidence="2 3">
    <name type="scientific">Melipona quadrifasciata</name>
    <dbReference type="NCBI Taxonomy" id="166423"/>
    <lineage>
        <taxon>Eukaryota</taxon>
        <taxon>Metazoa</taxon>
        <taxon>Ecdysozoa</taxon>
        <taxon>Arthropoda</taxon>
        <taxon>Hexapoda</taxon>
        <taxon>Insecta</taxon>
        <taxon>Pterygota</taxon>
        <taxon>Neoptera</taxon>
        <taxon>Endopterygota</taxon>
        <taxon>Hymenoptera</taxon>
        <taxon>Apocrita</taxon>
        <taxon>Aculeata</taxon>
        <taxon>Apoidea</taxon>
        <taxon>Anthophila</taxon>
        <taxon>Apidae</taxon>
        <taxon>Melipona</taxon>
    </lineage>
</organism>
<dbReference type="OrthoDB" id="7700767at2759"/>